<keyword evidence="1" id="KW-0472">Membrane</keyword>
<dbReference type="Gene3D" id="3.90.550.10">
    <property type="entry name" value="Spore Coat Polysaccharide Biosynthesis Protein SpsA, Chain A"/>
    <property type="match status" value="1"/>
</dbReference>
<keyword evidence="1" id="KW-1133">Transmembrane helix</keyword>
<reference evidence="4" key="1">
    <citation type="submission" date="2025-08" db="UniProtKB">
        <authorList>
            <consortium name="RefSeq"/>
        </authorList>
    </citation>
    <scope>IDENTIFICATION</scope>
</reference>
<proteinExistence type="predicted"/>
<dbReference type="PANTHER" id="PTHR46396:SF2">
    <property type="entry name" value="ILEI_PANDER DOMAIN-CONTAINING PROTEIN"/>
    <property type="match status" value="1"/>
</dbReference>
<dbReference type="GO" id="GO:0000139">
    <property type="term" value="C:Golgi membrane"/>
    <property type="evidence" value="ECO:0007669"/>
    <property type="project" value="TreeGrafter"/>
</dbReference>
<evidence type="ECO:0000259" key="2">
    <source>
        <dbReference type="Pfam" id="PF15711"/>
    </source>
</evidence>
<dbReference type="Proteomes" id="UP000694867">
    <property type="component" value="Unplaced"/>
</dbReference>
<dbReference type="InterPro" id="IPR052463">
    <property type="entry name" value="O-linked_mannose_GnT"/>
</dbReference>
<dbReference type="InterPro" id="IPR029044">
    <property type="entry name" value="Nucleotide-diphossugar_trans"/>
</dbReference>
<sequence>MTVLRLPCRAATGAATFCFSGKFRLIVALTLVYLGVRLLLDYHKRSLHEQLRNELGFNQPRSTSFPGHQHLRGFLNGFEQENGPDIIHVVPSVTVGERVPNCGLPDPCPSDSFSAHLFTGVDHHDQPKVCVDGKYVVGNGLNNGGRGINMVVLDTINKHLQRVVRFDTYQEDSSMLESLLLNLRTGDIVLLVTFDEPTKKLSSVARLLFHELGSAMSQNLLHYRSSWYLATQKGIDGFTPYEDLHTVLSKGWPPPHDVRLCIPFKIQGMPVHPDPSQHDNADRARFCSRHNDVISTFCTGDAKPAQHLLQQPKTSNNKLGTSPVVVISGSQSRLLPQTLDTLSLQNGLEKQNVLVFHEADDIKAQDLCELFNFSCQLLQSDLSGGRCELLGQAMDTAETIYPEAPYMVIIEANVLLGSDFLQYVSSMILLLDQDSTIGSISGFNPDGFNHLTHDTSQVYRIQGIPGVAFVVRRGFSAKDRCSGDQWDSVIPEVSRALPIEDDVLYRHNVYLGSPVTWPLSTHLEKSAYDQWLLTNIKNTVLGSIDQNDCRFKGLPAEDLPDSQIITAIFEQNSPADDSRLLELSKKCFRAGDSLRANYRGVYRIHYRNHHTFLVGSKSPFANINA</sequence>
<name>A0AAJ7SIG5_9ACAR</name>
<feature type="transmembrane region" description="Helical" evidence="1">
    <location>
        <begin position="23"/>
        <end position="40"/>
    </location>
</feature>
<dbReference type="GeneID" id="100908750"/>
<evidence type="ECO:0000256" key="1">
    <source>
        <dbReference type="SAM" id="Phobius"/>
    </source>
</evidence>
<dbReference type="AlphaFoldDB" id="A0AAJ7SIG5"/>
<dbReference type="RefSeq" id="XP_028968503.1">
    <property type="nucleotide sequence ID" value="XM_029112670.1"/>
</dbReference>
<organism evidence="3 4">
    <name type="scientific">Galendromus occidentalis</name>
    <name type="common">western predatory mite</name>
    <dbReference type="NCBI Taxonomy" id="34638"/>
    <lineage>
        <taxon>Eukaryota</taxon>
        <taxon>Metazoa</taxon>
        <taxon>Ecdysozoa</taxon>
        <taxon>Arthropoda</taxon>
        <taxon>Chelicerata</taxon>
        <taxon>Arachnida</taxon>
        <taxon>Acari</taxon>
        <taxon>Parasitiformes</taxon>
        <taxon>Mesostigmata</taxon>
        <taxon>Gamasina</taxon>
        <taxon>Phytoseioidea</taxon>
        <taxon>Phytoseiidae</taxon>
        <taxon>Typhlodrominae</taxon>
        <taxon>Galendromus</taxon>
    </lineage>
</organism>
<feature type="domain" description="ILEI/PANDER" evidence="2">
    <location>
        <begin position="146"/>
        <end position="234"/>
    </location>
</feature>
<dbReference type="GO" id="GO:0047223">
    <property type="term" value="F:beta-1,3-galactosyl-O-glycosyl-glycoprotein beta-1,3-N-acetylglucosaminyltransferase activity"/>
    <property type="evidence" value="ECO:0007669"/>
    <property type="project" value="TreeGrafter"/>
</dbReference>
<dbReference type="SUPFAM" id="SSF53448">
    <property type="entry name" value="Nucleotide-diphospho-sugar transferases"/>
    <property type="match status" value="1"/>
</dbReference>
<keyword evidence="3" id="KW-1185">Reference proteome</keyword>
<protein>
    <submittedName>
        <fullName evidence="4">Protein O-linked-mannose beta-1,2-N-acetylglucosaminyltransferase 1</fullName>
    </submittedName>
</protein>
<dbReference type="PROSITE" id="PS52031">
    <property type="entry name" value="GG_LECTIN"/>
    <property type="match status" value="1"/>
</dbReference>
<evidence type="ECO:0000313" key="4">
    <source>
        <dbReference type="RefSeq" id="XP_028968503.1"/>
    </source>
</evidence>
<accession>A0AAJ7SIG5</accession>
<keyword evidence="1" id="KW-0812">Transmembrane</keyword>
<dbReference type="KEGG" id="goe:100908750"/>
<evidence type="ECO:0000313" key="3">
    <source>
        <dbReference type="Proteomes" id="UP000694867"/>
    </source>
</evidence>
<dbReference type="Pfam" id="PF15711">
    <property type="entry name" value="ILEI"/>
    <property type="match status" value="1"/>
</dbReference>
<gene>
    <name evidence="4" type="primary">LOC100908750</name>
</gene>
<dbReference type="GO" id="GO:0016266">
    <property type="term" value="P:protein O-linked glycosylation via N-acetyl-galactosamine"/>
    <property type="evidence" value="ECO:0007669"/>
    <property type="project" value="TreeGrafter"/>
</dbReference>
<dbReference type="InterPro" id="IPR039477">
    <property type="entry name" value="ILEI/PANDER_dom"/>
</dbReference>
<dbReference type="PANTHER" id="PTHR46396">
    <property type="entry name" value="PROTEIN O-LINKED-MANNOSE BETA-1,2-N-ACETYLGLUCOSAMINYLTRANSFERASE 1"/>
    <property type="match status" value="1"/>
</dbReference>